<evidence type="ECO:0000256" key="3">
    <source>
        <dbReference type="ARBA" id="ARBA00005755"/>
    </source>
</evidence>
<dbReference type="Gene3D" id="1.10.132.60">
    <property type="entry name" value="DNA polymerase family B, C-terminal domain"/>
    <property type="match status" value="1"/>
</dbReference>
<evidence type="ECO:0000256" key="7">
    <source>
        <dbReference type="ARBA" id="ARBA00022705"/>
    </source>
</evidence>
<comment type="cofactor">
    <cofactor evidence="1 20">
        <name>[4Fe-4S] cluster</name>
        <dbReference type="ChEBI" id="CHEBI:49883"/>
    </cofactor>
</comment>
<dbReference type="GO" id="GO:0003887">
    <property type="term" value="F:DNA-directed DNA polymerase activity"/>
    <property type="evidence" value="ECO:0007669"/>
    <property type="project" value="UniProtKB-KW"/>
</dbReference>
<evidence type="ECO:0000256" key="11">
    <source>
        <dbReference type="ARBA" id="ARBA00022801"/>
    </source>
</evidence>
<feature type="domain" description="C4-type zinc-finger of DNA polymerase delta" evidence="23">
    <location>
        <begin position="885"/>
        <end position="952"/>
    </location>
</feature>
<dbReference type="OMA" id="CNNCRPR"/>
<dbReference type="AlphaFoldDB" id="M1KA36"/>
<dbReference type="GO" id="GO:0045004">
    <property type="term" value="P:DNA replication proofreading"/>
    <property type="evidence" value="ECO:0007669"/>
    <property type="project" value="TreeGrafter"/>
</dbReference>
<dbReference type="InterPro" id="IPR025687">
    <property type="entry name" value="Znf-C4pol"/>
</dbReference>
<dbReference type="InterPro" id="IPR050240">
    <property type="entry name" value="DNA_pol_type-B"/>
</dbReference>
<evidence type="ECO:0000256" key="10">
    <source>
        <dbReference type="ARBA" id="ARBA00022771"/>
    </source>
</evidence>
<keyword evidence="16 20" id="KW-0411">Iron-sulfur</keyword>
<dbReference type="VEuPathDB" id="MicrosporidiaDB:AEWQ_090460"/>
<gene>
    <name evidence="24" type="ORF">ECU09_0430</name>
</gene>
<evidence type="ECO:0000256" key="12">
    <source>
        <dbReference type="ARBA" id="ARBA00022833"/>
    </source>
</evidence>
<dbReference type="PRINTS" id="PR00106">
    <property type="entry name" value="DNAPOLB"/>
</dbReference>
<evidence type="ECO:0000256" key="8">
    <source>
        <dbReference type="ARBA" id="ARBA00022722"/>
    </source>
</evidence>
<dbReference type="VEuPathDB" id="MicrosporidiaDB:M970_090450"/>
<evidence type="ECO:0000256" key="1">
    <source>
        <dbReference type="ARBA" id="ARBA00001966"/>
    </source>
</evidence>
<keyword evidence="5 20" id="KW-0808">Transferase</keyword>
<dbReference type="CDD" id="cd05533">
    <property type="entry name" value="POLBc_delta"/>
    <property type="match status" value="1"/>
</dbReference>
<reference evidence="24" key="1">
    <citation type="journal article" date="2013" name="Eukaryot. Cell">
        <title>Extremely Reduced Levels of Heterozygosity in the Vertebrate Pathogen Encephalitozoon cuniculi.</title>
        <authorList>
            <person name="Selman M."/>
            <person name="Sak B."/>
            <person name="Kvac M."/>
            <person name="Farinelli L."/>
            <person name="Weiss L.M."/>
            <person name="Corradi N."/>
        </authorList>
    </citation>
    <scope>NUCLEOTIDE SEQUENCE</scope>
</reference>
<dbReference type="VEuPathDB" id="MicrosporidiaDB:AEWR_090450"/>
<dbReference type="EC" id="2.7.7.7" evidence="20"/>
<dbReference type="Pfam" id="PF03104">
    <property type="entry name" value="DNA_pol_B_exo1"/>
    <property type="match status" value="1"/>
</dbReference>
<dbReference type="SMART" id="SM00486">
    <property type="entry name" value="POLBc"/>
    <property type="match status" value="1"/>
</dbReference>
<keyword evidence="13" id="KW-0269">Exonuclease</keyword>
<feature type="domain" description="DNA-directed DNA polymerase family B multifunctional" evidence="21">
    <location>
        <begin position="424"/>
        <end position="850"/>
    </location>
</feature>
<evidence type="ECO:0000313" key="24">
    <source>
        <dbReference type="EMBL" id="AGE96202.1"/>
    </source>
</evidence>
<keyword evidence="10 20" id="KW-0863">Zinc-finger</keyword>
<dbReference type="VEuPathDB" id="MicrosporidiaDB:AEWD_090450"/>
<dbReference type="PANTHER" id="PTHR10322">
    <property type="entry name" value="DNA POLYMERASE CATALYTIC SUBUNIT"/>
    <property type="match status" value="1"/>
</dbReference>
<dbReference type="FunFam" id="3.30.420.10:FF:000004">
    <property type="entry name" value="DNA polymerase"/>
    <property type="match status" value="1"/>
</dbReference>
<dbReference type="Pfam" id="PF00136">
    <property type="entry name" value="DNA_pol_B"/>
    <property type="match status" value="1"/>
</dbReference>
<dbReference type="InterPro" id="IPR036397">
    <property type="entry name" value="RNaseH_sf"/>
</dbReference>
<dbReference type="VEuPathDB" id="MicrosporidiaDB:ECU09_0430"/>
<dbReference type="GO" id="GO:0006297">
    <property type="term" value="P:nucleotide-excision repair, DNA gap filling"/>
    <property type="evidence" value="ECO:0007669"/>
    <property type="project" value="TreeGrafter"/>
</dbReference>
<evidence type="ECO:0000256" key="19">
    <source>
        <dbReference type="ARBA" id="ARBA00049244"/>
    </source>
</evidence>
<dbReference type="GO" id="GO:0008296">
    <property type="term" value="F:3'-5'-DNA exonuclease activity"/>
    <property type="evidence" value="ECO:0007669"/>
    <property type="project" value="TreeGrafter"/>
</dbReference>
<dbReference type="GO" id="GO:0006287">
    <property type="term" value="P:base-excision repair, gap-filling"/>
    <property type="evidence" value="ECO:0007669"/>
    <property type="project" value="TreeGrafter"/>
</dbReference>
<keyword evidence="6 20" id="KW-0548">Nucleotidyltransferase</keyword>
<protein>
    <recommendedName>
        <fullName evidence="20">DNA polymerase</fullName>
        <ecNumber evidence="20">2.7.7.7</ecNumber>
    </recommendedName>
</protein>
<dbReference type="GO" id="GO:0003677">
    <property type="term" value="F:DNA binding"/>
    <property type="evidence" value="ECO:0007669"/>
    <property type="project" value="UniProtKB-KW"/>
</dbReference>
<proteinExistence type="inferred from homology"/>
<keyword evidence="17 20" id="KW-0238">DNA-binding</keyword>
<evidence type="ECO:0000256" key="18">
    <source>
        <dbReference type="ARBA" id="ARBA00023242"/>
    </source>
</evidence>
<dbReference type="Gene3D" id="3.90.1600.10">
    <property type="entry name" value="Palm domain of DNA polymerase"/>
    <property type="match status" value="1"/>
</dbReference>
<dbReference type="InterPro" id="IPR042087">
    <property type="entry name" value="DNA_pol_B_thumb"/>
</dbReference>
<dbReference type="CDD" id="cd05777">
    <property type="entry name" value="DNA_polB_delta_exo"/>
    <property type="match status" value="1"/>
</dbReference>
<evidence type="ECO:0000256" key="16">
    <source>
        <dbReference type="ARBA" id="ARBA00023014"/>
    </source>
</evidence>
<dbReference type="InterPro" id="IPR043502">
    <property type="entry name" value="DNA/RNA_pol_sf"/>
</dbReference>
<keyword evidence="11" id="KW-0378">Hydrolase</keyword>
<comment type="similarity">
    <text evidence="3 20">Belongs to the DNA polymerase type-B family.</text>
</comment>
<dbReference type="GO" id="GO:0051539">
    <property type="term" value="F:4 iron, 4 sulfur cluster binding"/>
    <property type="evidence" value="ECO:0007669"/>
    <property type="project" value="UniProtKB-KW"/>
</dbReference>
<dbReference type="Pfam" id="PF14260">
    <property type="entry name" value="zf-C4pol"/>
    <property type="match status" value="1"/>
</dbReference>
<evidence type="ECO:0000256" key="20">
    <source>
        <dbReference type="RuleBase" id="RU000442"/>
    </source>
</evidence>
<evidence type="ECO:0000259" key="23">
    <source>
        <dbReference type="Pfam" id="PF14260"/>
    </source>
</evidence>
<dbReference type="InterPro" id="IPR006134">
    <property type="entry name" value="DNA-dir_DNA_pol_B_multi_dom"/>
</dbReference>
<dbReference type="InterPro" id="IPR006133">
    <property type="entry name" value="DNA-dir_DNA_pol_B_exonuc"/>
</dbReference>
<dbReference type="InterPro" id="IPR012337">
    <property type="entry name" value="RNaseH-like_sf"/>
</dbReference>
<evidence type="ECO:0000256" key="9">
    <source>
        <dbReference type="ARBA" id="ARBA00022723"/>
    </source>
</evidence>
<dbReference type="GO" id="GO:0043625">
    <property type="term" value="C:delta DNA polymerase complex"/>
    <property type="evidence" value="ECO:0007669"/>
    <property type="project" value="TreeGrafter"/>
</dbReference>
<keyword evidence="8" id="KW-0540">Nuclease</keyword>
<dbReference type="Gene3D" id="3.30.342.10">
    <property type="entry name" value="DNA Polymerase, chain B, domain 1"/>
    <property type="match status" value="1"/>
</dbReference>
<evidence type="ECO:0000259" key="21">
    <source>
        <dbReference type="Pfam" id="PF00136"/>
    </source>
</evidence>
<dbReference type="PROSITE" id="PS00116">
    <property type="entry name" value="DNA_POLYMERASE_B"/>
    <property type="match status" value="1"/>
</dbReference>
<feature type="domain" description="DNA-directed DNA polymerase family B exonuclease" evidence="22">
    <location>
        <begin position="132"/>
        <end position="359"/>
    </location>
</feature>
<evidence type="ECO:0000256" key="17">
    <source>
        <dbReference type="ARBA" id="ARBA00023125"/>
    </source>
</evidence>
<dbReference type="Gene3D" id="3.30.420.10">
    <property type="entry name" value="Ribonuclease H-like superfamily/Ribonuclease H"/>
    <property type="match status" value="1"/>
</dbReference>
<dbReference type="NCBIfam" id="TIGR00592">
    <property type="entry name" value="pol2"/>
    <property type="match status" value="1"/>
</dbReference>
<dbReference type="InterPro" id="IPR017964">
    <property type="entry name" value="DNA-dir_DNA_pol_B_CS"/>
</dbReference>
<organism evidence="24">
    <name type="scientific">Encephalitozoon cuniculi</name>
    <name type="common">Microsporidian parasite</name>
    <dbReference type="NCBI Taxonomy" id="6035"/>
    <lineage>
        <taxon>Eukaryota</taxon>
        <taxon>Fungi</taxon>
        <taxon>Fungi incertae sedis</taxon>
        <taxon>Microsporidia</taxon>
        <taxon>Unikaryonidae</taxon>
        <taxon>Encephalitozoon</taxon>
    </lineage>
</organism>
<evidence type="ECO:0000256" key="6">
    <source>
        <dbReference type="ARBA" id="ARBA00022695"/>
    </source>
</evidence>
<dbReference type="PANTHER" id="PTHR10322:SF23">
    <property type="entry name" value="DNA POLYMERASE DELTA CATALYTIC SUBUNIT"/>
    <property type="match status" value="1"/>
</dbReference>
<keyword evidence="9 20" id="KW-0479">Metal-binding</keyword>
<evidence type="ECO:0000256" key="14">
    <source>
        <dbReference type="ARBA" id="ARBA00022932"/>
    </source>
</evidence>
<dbReference type="SUPFAM" id="SSF56672">
    <property type="entry name" value="DNA/RNA polymerases"/>
    <property type="match status" value="1"/>
</dbReference>
<dbReference type="Gene3D" id="1.10.287.690">
    <property type="entry name" value="Helix hairpin bin"/>
    <property type="match status" value="1"/>
</dbReference>
<accession>M1KA36</accession>
<evidence type="ECO:0000259" key="22">
    <source>
        <dbReference type="Pfam" id="PF03104"/>
    </source>
</evidence>
<keyword evidence="7 20" id="KW-0235">DNA replication</keyword>
<keyword evidence="14 20" id="KW-0239">DNA-directed DNA polymerase</keyword>
<name>M1KA36_ENCCN</name>
<dbReference type="GO" id="GO:0008270">
    <property type="term" value="F:zinc ion binding"/>
    <property type="evidence" value="ECO:0007669"/>
    <property type="project" value="UniProtKB-KW"/>
</dbReference>
<keyword evidence="4 20" id="KW-0004">4Fe-4S</keyword>
<dbReference type="InterPro" id="IPR006172">
    <property type="entry name" value="DNA-dir_DNA_pol_B"/>
</dbReference>
<dbReference type="EMBL" id="KC513614">
    <property type="protein sequence ID" value="AGE96202.1"/>
    <property type="molecule type" value="Genomic_DNA"/>
</dbReference>
<sequence length="974" mass="111629">MENEIVFCQTHIDFYMDDSGLSYSCPVFSIFGNTKSGRPVRVLARNFFPYFYVEPSNGKEYKEEDIKESVQRLDVKATILEVEAVMKQSILGYTEGKTRVYRLTLNTPHVSTALKVLLESGISVKGEKVRFRVYESNFPFVLRFMCDLGIVGMSYLRVNRYEILDADHLTVSASYESLESLPLEGGYVVLPPLKVLSIDIECVSAGNGFPSSKCDPIIQIGNTLMLFGDNSYASQDIFCLKETTGIPGVNVHWYETEKELLESWKKYFMELDPDVIVGYNVKGFDIPYILSRGEILGIESFSVLGRSRKKARTRDTTMSSNMFGSITTTEVEIDGRLIIDMMVVIRRDFKLRSYSLNSVSIHFLKEQKEDVPYSSIGELQSKNKDTRRRIASYCLRDTVLPLRLFNTLNVLINYTELSRVTGTPIEYFFTRGMAIKIFTLVYRAASKEDFMIPDIDPFESNKTFEGGFVIEPRKGFYNKPVSVMDFSSLYPSIMISHNLCYTTLLTKEQYRILGGTKTPTGNYFCSAERKKGLLPRILTDLLTSRKRIKEELEREKDSALRACLNGRQLAFKLCANSLYGFTGASRGKLPCFEISQSVTGFGREMIILTKKLIEENFSRKNGYTHDSVVIYGDTDSVMVDFDEQDIEKVFKMSKEISEFITSKFVKPVSLEFEKVYYPYLLINKKRYAGLLYSNPENPSKIDTRGIETVRRDNCRLVKEVVETVLEMILYQKNVEKAKQFVKDAVRDLYLGRTDLSLLVISKSLTKAGDKYESKQAHVQLAEKLRKRDESTAPVLGDRVPYVIVRKEKGAAAHEKSEDPVYVLENNLPIDTEYYISQQISKPLSRIFEPIMDNVQELFRGDHTRIAASTGLKGPMNTFLKPTDTCVGCRAEGRIICINCVKDFHVHLQKMQREVEDKKEKLNSCWVECQRCQGSIHNQVLCVNRDCPIFYMRTKVKKELVPLNDRLRKLRSFDW</sequence>
<evidence type="ECO:0000256" key="5">
    <source>
        <dbReference type="ARBA" id="ARBA00022679"/>
    </source>
</evidence>
<comment type="subcellular location">
    <subcellularLocation>
        <location evidence="2 20">Nucleus</location>
    </subcellularLocation>
</comment>
<keyword evidence="18 20" id="KW-0539">Nucleus</keyword>
<dbReference type="SUPFAM" id="SSF53098">
    <property type="entry name" value="Ribonuclease H-like"/>
    <property type="match status" value="1"/>
</dbReference>
<dbReference type="InterPro" id="IPR023211">
    <property type="entry name" value="DNA_pol_palm_dom_sf"/>
</dbReference>
<dbReference type="GO" id="GO:0000166">
    <property type="term" value="F:nucleotide binding"/>
    <property type="evidence" value="ECO:0007669"/>
    <property type="project" value="InterPro"/>
</dbReference>
<comment type="catalytic activity">
    <reaction evidence="19 20">
        <text>DNA(n) + a 2'-deoxyribonucleoside 5'-triphosphate = DNA(n+1) + diphosphate</text>
        <dbReference type="Rhea" id="RHEA:22508"/>
        <dbReference type="Rhea" id="RHEA-COMP:17339"/>
        <dbReference type="Rhea" id="RHEA-COMP:17340"/>
        <dbReference type="ChEBI" id="CHEBI:33019"/>
        <dbReference type="ChEBI" id="CHEBI:61560"/>
        <dbReference type="ChEBI" id="CHEBI:173112"/>
        <dbReference type="EC" id="2.7.7.7"/>
    </reaction>
</comment>
<keyword evidence="12 20" id="KW-0862">Zinc</keyword>
<evidence type="ECO:0000256" key="4">
    <source>
        <dbReference type="ARBA" id="ARBA00022485"/>
    </source>
</evidence>
<evidence type="ECO:0000256" key="13">
    <source>
        <dbReference type="ARBA" id="ARBA00022839"/>
    </source>
</evidence>
<evidence type="ECO:0000256" key="15">
    <source>
        <dbReference type="ARBA" id="ARBA00023004"/>
    </source>
</evidence>
<keyword evidence="15 20" id="KW-0408">Iron</keyword>
<evidence type="ECO:0000256" key="2">
    <source>
        <dbReference type="ARBA" id="ARBA00004123"/>
    </source>
</evidence>